<comment type="caution">
    <text evidence="2">The sequence shown here is derived from an EMBL/GenBank/DDBJ whole genome shotgun (WGS) entry which is preliminary data.</text>
</comment>
<reference evidence="2 3" key="1">
    <citation type="submission" date="2018-11" db="EMBL/GenBank/DDBJ databases">
        <title>Mesobaculum littorinae gen. nov., sp. nov., isolated from Littorina scabra that represents a novel genus of the order Rhodobacteraceae.</title>
        <authorList>
            <person name="Li F."/>
        </authorList>
    </citation>
    <scope>NUCLEOTIDE SEQUENCE [LARGE SCALE GENOMIC DNA]</scope>
    <source>
        <strain evidence="2 3">M0103</strain>
    </source>
</reference>
<dbReference type="AlphaFoldDB" id="A0A438AD47"/>
<sequence length="194" mass="20516">MKQRVLRDAAAGGLCLSLAVVTQAARAQEFLQFDASPSDSTFVASATRGAWGAALTASSYGDGSEVNLAGTYGFTFPAFGETATLRVGPSLKKPEDEGLSLGATLAVEHYRPTDWGGLFLLGSVNTVNGGYFTLVQPNFSNGISLELTAGGDNGDYEEQAVAVTRRLGDGPWRLRAGYRVRAEEVFLGVSYNTF</sequence>
<evidence type="ECO:0000313" key="2">
    <source>
        <dbReference type="EMBL" id="RVV96595.1"/>
    </source>
</evidence>
<organism evidence="2 3">
    <name type="scientific">Mesobaculum littorinae</name>
    <dbReference type="NCBI Taxonomy" id="2486419"/>
    <lineage>
        <taxon>Bacteria</taxon>
        <taxon>Pseudomonadati</taxon>
        <taxon>Pseudomonadota</taxon>
        <taxon>Alphaproteobacteria</taxon>
        <taxon>Rhodobacterales</taxon>
        <taxon>Roseobacteraceae</taxon>
        <taxon>Mesobaculum</taxon>
    </lineage>
</organism>
<evidence type="ECO:0000256" key="1">
    <source>
        <dbReference type="SAM" id="SignalP"/>
    </source>
</evidence>
<proteinExistence type="predicted"/>
<evidence type="ECO:0000313" key="3">
    <source>
        <dbReference type="Proteomes" id="UP000285908"/>
    </source>
</evidence>
<dbReference type="Proteomes" id="UP000285908">
    <property type="component" value="Unassembled WGS sequence"/>
</dbReference>
<accession>A0A438AD47</accession>
<feature type="chain" id="PRO_5019559011" description="Porin" evidence="1">
    <location>
        <begin position="28"/>
        <end position="194"/>
    </location>
</feature>
<evidence type="ECO:0008006" key="4">
    <source>
        <dbReference type="Google" id="ProtNLM"/>
    </source>
</evidence>
<name>A0A438AD47_9RHOB</name>
<dbReference type="OrthoDB" id="7741116at2"/>
<keyword evidence="3" id="KW-1185">Reference proteome</keyword>
<gene>
    <name evidence="2" type="ORF">EKE94_17885</name>
</gene>
<protein>
    <recommendedName>
        <fullName evidence="4">Porin</fullName>
    </recommendedName>
</protein>
<dbReference type="RefSeq" id="WP_127908005.1">
    <property type="nucleotide sequence ID" value="NZ_RQXX01000010.1"/>
</dbReference>
<feature type="signal peptide" evidence="1">
    <location>
        <begin position="1"/>
        <end position="27"/>
    </location>
</feature>
<dbReference type="EMBL" id="RQXX01000010">
    <property type="protein sequence ID" value="RVV96595.1"/>
    <property type="molecule type" value="Genomic_DNA"/>
</dbReference>
<keyword evidence="1" id="KW-0732">Signal</keyword>